<reference evidence="10" key="1">
    <citation type="submission" date="2024-07" db="EMBL/GenBank/DDBJ databases">
        <title>Two chromosome-level genome assemblies of Korean endemic species Abeliophyllum distichum and Forsythia ovata (Oleaceae).</title>
        <authorList>
            <person name="Jang H."/>
        </authorList>
    </citation>
    <scope>NUCLEOTIDE SEQUENCE [LARGE SCALE GENOMIC DNA]</scope>
</reference>
<evidence type="ECO:0000256" key="6">
    <source>
        <dbReference type="PROSITE-ProRule" id="PRU00042"/>
    </source>
</evidence>
<feature type="region of interest" description="Disordered" evidence="7">
    <location>
        <begin position="183"/>
        <end position="216"/>
    </location>
</feature>
<dbReference type="GO" id="GO:0005634">
    <property type="term" value="C:nucleus"/>
    <property type="evidence" value="ECO:0007669"/>
    <property type="project" value="UniProtKB-SubCell"/>
</dbReference>
<dbReference type="InterPro" id="IPR013087">
    <property type="entry name" value="Znf_C2H2_type"/>
</dbReference>
<keyword evidence="10" id="KW-1185">Reference proteome</keyword>
<protein>
    <submittedName>
        <fullName evidence="9">Zinc finger protein 3-like</fullName>
    </submittedName>
</protein>
<keyword evidence="3 6" id="KW-0863">Zinc-finger</keyword>
<dbReference type="PANTHER" id="PTHR47287:SF13">
    <property type="entry name" value="C2H2-TYPE DOMAIN-CONTAINING PROTEIN"/>
    <property type="match status" value="1"/>
</dbReference>
<dbReference type="Gene3D" id="3.30.160.60">
    <property type="entry name" value="Classic Zinc Finger"/>
    <property type="match status" value="1"/>
</dbReference>
<evidence type="ECO:0000256" key="4">
    <source>
        <dbReference type="ARBA" id="ARBA00022833"/>
    </source>
</evidence>
<dbReference type="InterPro" id="IPR036236">
    <property type="entry name" value="Znf_C2H2_sf"/>
</dbReference>
<dbReference type="GO" id="GO:0008270">
    <property type="term" value="F:zinc ion binding"/>
    <property type="evidence" value="ECO:0007669"/>
    <property type="project" value="UniProtKB-KW"/>
</dbReference>
<dbReference type="PANTHER" id="PTHR47287">
    <property type="entry name" value="C2H2 AND C2HC ZINC FINGERS SUPERFAMILY PROTEIN"/>
    <property type="match status" value="1"/>
</dbReference>
<sequence length="216" mass="24033">MSNVPNTLTHAEERVYSCRYCHKKFSNKQAFGGHQNAHKIERFVKRNAQEGHELNFGYTGNSSYCGMTSPSSPGAFNSAPQILDQSIINRSYHSEYIKQATHGGNYAHSMLPIAQNPYAHQPDCGYARWPRLISTNPQFNTPPPRMDNQTISMWNSTFGTTNSNAGTVLGMYEGFTASSFAQPMQTRNGKAESNVQINDRENQEGQDSGLDLSLSL</sequence>
<dbReference type="PROSITE" id="PS00028">
    <property type="entry name" value="ZINC_FINGER_C2H2_1"/>
    <property type="match status" value="1"/>
</dbReference>
<dbReference type="EMBL" id="JBFOLK010000013">
    <property type="protein sequence ID" value="KAL2465675.1"/>
    <property type="molecule type" value="Genomic_DNA"/>
</dbReference>
<keyword evidence="2" id="KW-0479">Metal-binding</keyword>
<evidence type="ECO:0000313" key="10">
    <source>
        <dbReference type="Proteomes" id="UP001604336"/>
    </source>
</evidence>
<accession>A0ABD1PP38</accession>
<evidence type="ECO:0000256" key="3">
    <source>
        <dbReference type="ARBA" id="ARBA00022771"/>
    </source>
</evidence>
<dbReference type="Proteomes" id="UP001604336">
    <property type="component" value="Unassembled WGS sequence"/>
</dbReference>
<organism evidence="9 10">
    <name type="scientific">Abeliophyllum distichum</name>
    <dbReference type="NCBI Taxonomy" id="126358"/>
    <lineage>
        <taxon>Eukaryota</taxon>
        <taxon>Viridiplantae</taxon>
        <taxon>Streptophyta</taxon>
        <taxon>Embryophyta</taxon>
        <taxon>Tracheophyta</taxon>
        <taxon>Spermatophyta</taxon>
        <taxon>Magnoliopsida</taxon>
        <taxon>eudicotyledons</taxon>
        <taxon>Gunneridae</taxon>
        <taxon>Pentapetalae</taxon>
        <taxon>asterids</taxon>
        <taxon>lamiids</taxon>
        <taxon>Lamiales</taxon>
        <taxon>Oleaceae</taxon>
        <taxon>Forsythieae</taxon>
        <taxon>Abeliophyllum</taxon>
    </lineage>
</organism>
<feature type="domain" description="C2H2-type" evidence="8">
    <location>
        <begin position="16"/>
        <end position="43"/>
    </location>
</feature>
<name>A0ABD1PP38_9LAMI</name>
<comment type="caution">
    <text evidence="9">The sequence shown here is derived from an EMBL/GenBank/DDBJ whole genome shotgun (WGS) entry which is preliminary data.</text>
</comment>
<proteinExistence type="predicted"/>
<feature type="compositionally biased region" description="Low complexity" evidence="7">
    <location>
        <begin position="207"/>
        <end position="216"/>
    </location>
</feature>
<evidence type="ECO:0000256" key="1">
    <source>
        <dbReference type="ARBA" id="ARBA00004123"/>
    </source>
</evidence>
<keyword evidence="5" id="KW-0539">Nucleus</keyword>
<dbReference type="SUPFAM" id="SSF57667">
    <property type="entry name" value="beta-beta-alpha zinc fingers"/>
    <property type="match status" value="1"/>
</dbReference>
<dbReference type="PROSITE" id="PS50157">
    <property type="entry name" value="ZINC_FINGER_C2H2_2"/>
    <property type="match status" value="1"/>
</dbReference>
<comment type="subcellular location">
    <subcellularLocation>
        <location evidence="1">Nucleus</location>
    </subcellularLocation>
</comment>
<evidence type="ECO:0000256" key="7">
    <source>
        <dbReference type="SAM" id="MobiDB-lite"/>
    </source>
</evidence>
<dbReference type="AlphaFoldDB" id="A0ABD1PP38"/>
<dbReference type="InterPro" id="IPR044246">
    <property type="entry name" value="ZFP3-like"/>
</dbReference>
<evidence type="ECO:0000313" key="9">
    <source>
        <dbReference type="EMBL" id="KAL2465675.1"/>
    </source>
</evidence>
<evidence type="ECO:0000256" key="2">
    <source>
        <dbReference type="ARBA" id="ARBA00022723"/>
    </source>
</evidence>
<evidence type="ECO:0000256" key="5">
    <source>
        <dbReference type="ARBA" id="ARBA00023242"/>
    </source>
</evidence>
<evidence type="ECO:0000259" key="8">
    <source>
        <dbReference type="PROSITE" id="PS50157"/>
    </source>
</evidence>
<keyword evidence="4" id="KW-0862">Zinc</keyword>
<feature type="compositionally biased region" description="Polar residues" evidence="7">
    <location>
        <begin position="183"/>
        <end position="197"/>
    </location>
</feature>
<gene>
    <name evidence="9" type="ORF">Adt_41526</name>
</gene>